<evidence type="ECO:0000313" key="3">
    <source>
        <dbReference type="Proteomes" id="UP000426265"/>
    </source>
</evidence>
<organism evidence="2 3">
    <name type="scientific">Arabidopsis thaliana</name>
    <name type="common">Mouse-ear cress</name>
    <dbReference type="NCBI Taxonomy" id="3702"/>
    <lineage>
        <taxon>Eukaryota</taxon>
        <taxon>Viridiplantae</taxon>
        <taxon>Streptophyta</taxon>
        <taxon>Embryophyta</taxon>
        <taxon>Tracheophyta</taxon>
        <taxon>Spermatophyta</taxon>
        <taxon>Magnoliopsida</taxon>
        <taxon>eudicotyledons</taxon>
        <taxon>Gunneridae</taxon>
        <taxon>Pentapetalae</taxon>
        <taxon>rosids</taxon>
        <taxon>malvids</taxon>
        <taxon>Brassicales</taxon>
        <taxon>Brassicaceae</taxon>
        <taxon>Camelineae</taxon>
        <taxon>Arabidopsis</taxon>
    </lineage>
</organism>
<gene>
    <name evidence="2" type="ORF">AN1_LOCUS8856</name>
</gene>
<sequence length="50" mass="5472">MVSALFVANTLSTIEWMCIPKSRLPRDPVMSSSLPSSDHLSNQNDVDAPL</sequence>
<dbReference type="Proteomes" id="UP000426265">
    <property type="component" value="Unassembled WGS sequence"/>
</dbReference>
<protein>
    <submittedName>
        <fullName evidence="2">Uncharacterized protein</fullName>
    </submittedName>
</protein>
<accession>A0A654EWY4</accession>
<evidence type="ECO:0000313" key="2">
    <source>
        <dbReference type="EMBL" id="VYS53395.1"/>
    </source>
</evidence>
<dbReference type="AlphaFoldDB" id="A0A654EWY4"/>
<feature type="compositionally biased region" description="Low complexity" evidence="1">
    <location>
        <begin position="31"/>
        <end position="41"/>
    </location>
</feature>
<feature type="region of interest" description="Disordered" evidence="1">
    <location>
        <begin position="27"/>
        <end position="50"/>
    </location>
</feature>
<reference evidence="2 3" key="1">
    <citation type="submission" date="2019-11" db="EMBL/GenBank/DDBJ databases">
        <authorList>
            <person name="Jiao W.-B."/>
            <person name="Schneeberger K."/>
        </authorList>
    </citation>
    <scope>NUCLEOTIDE SEQUENCE [LARGE SCALE GENOMIC DNA]</scope>
    <source>
        <strain evidence="3">cv. An-1</strain>
    </source>
</reference>
<evidence type="ECO:0000256" key="1">
    <source>
        <dbReference type="SAM" id="MobiDB-lite"/>
    </source>
</evidence>
<name>A0A654EWY4_ARATH</name>
<dbReference type="EMBL" id="CACRSJ010000105">
    <property type="protein sequence ID" value="VYS53395.1"/>
    <property type="molecule type" value="Genomic_DNA"/>
</dbReference>
<proteinExistence type="predicted"/>